<dbReference type="PANTHER" id="PTHR10996">
    <property type="entry name" value="2-HYDROXYACID DEHYDROGENASE-RELATED"/>
    <property type="match status" value="1"/>
</dbReference>
<evidence type="ECO:0000313" key="7">
    <source>
        <dbReference type="Proteomes" id="UP000011281"/>
    </source>
</evidence>
<dbReference type="PANTHER" id="PTHR10996:SF178">
    <property type="entry name" value="2-HYDROXYACID DEHYDROGENASE YGL185C-RELATED"/>
    <property type="match status" value="1"/>
</dbReference>
<feature type="domain" description="D-isomer specific 2-hydroxyacid dehydrogenase catalytic" evidence="4">
    <location>
        <begin position="27"/>
        <end position="294"/>
    </location>
</feature>
<dbReference type="GO" id="GO:0051287">
    <property type="term" value="F:NAD binding"/>
    <property type="evidence" value="ECO:0007669"/>
    <property type="project" value="InterPro"/>
</dbReference>
<dbReference type="Proteomes" id="UP000011281">
    <property type="component" value="Chromosome"/>
</dbReference>
<dbReference type="PATRIC" id="fig|1028566.6.peg.242"/>
<evidence type="ECO:0000256" key="1">
    <source>
        <dbReference type="ARBA" id="ARBA00023002"/>
    </source>
</evidence>
<dbReference type="KEGG" id="sacn:SacN8_01205"/>
<dbReference type="GO" id="GO:0005829">
    <property type="term" value="C:cytosol"/>
    <property type="evidence" value="ECO:0007669"/>
    <property type="project" value="TreeGrafter"/>
</dbReference>
<dbReference type="InterPro" id="IPR050223">
    <property type="entry name" value="D-isomer_2-hydroxyacid_DH"/>
</dbReference>
<dbReference type="CDD" id="cd12165">
    <property type="entry name" value="2-Hacid_dh_6"/>
    <property type="match status" value="1"/>
</dbReference>
<dbReference type="AlphaFoldDB" id="M1IMQ1"/>
<dbReference type="GeneID" id="14548468"/>
<dbReference type="SUPFAM" id="SSF52283">
    <property type="entry name" value="Formate/glycerate dehydrogenase catalytic domain-like"/>
    <property type="match status" value="1"/>
</dbReference>
<sequence>MLILSTEKLPDECKRLLPNARDQFNEDDVPKADILMLWPLQAKVFLPKAKSVKAVQTFSAGVDDFPFSLLPKGVDVFSNAGAYSVSVAEHAFALIMTLAKGIGKRDRTFRPYPLTGVNLMVLGGGGGIGSEVARIGKMGFNMYVIGVSRSFKRPELFDEKHNISELKDIIGKADIIVDTLPLTKLTDGILNYDMLSRVKENAIIVNVGRGETVVEEDVYRLLKERKDVRFGTDVFWRKNGVEDFNSKLWELDNFTGTPHTGGAYGNDVVKTNAIIEACKNVYNYITSGKAENKVRIEDYL</sequence>
<organism evidence="7">
    <name type="scientific">Sulfolobus acidocaldarius N8</name>
    <dbReference type="NCBI Taxonomy" id="1028566"/>
    <lineage>
        <taxon>Archaea</taxon>
        <taxon>Thermoproteota</taxon>
        <taxon>Thermoprotei</taxon>
        <taxon>Sulfolobales</taxon>
        <taxon>Sulfolobaceae</taxon>
        <taxon>Sulfolobus</taxon>
    </lineage>
</organism>
<dbReference type="GO" id="GO:0016618">
    <property type="term" value="F:hydroxypyruvate reductase [NAD(P)H] activity"/>
    <property type="evidence" value="ECO:0007669"/>
    <property type="project" value="TreeGrafter"/>
</dbReference>
<evidence type="ECO:0000259" key="4">
    <source>
        <dbReference type="Pfam" id="PF00389"/>
    </source>
</evidence>
<dbReference type="SUPFAM" id="SSF51735">
    <property type="entry name" value="NAD(P)-binding Rossmann-fold domains"/>
    <property type="match status" value="1"/>
</dbReference>
<reference evidence="6 7" key="1">
    <citation type="journal article" date="2012" name="ISME J.">
        <title>Genomic evidence of rapid, global-scale gene flow in a Sulfolobus species.</title>
        <authorList>
            <person name="Mao D."/>
            <person name="Grogan D."/>
        </authorList>
    </citation>
    <scope>NUCLEOTIDE SEQUENCE [LARGE SCALE GENOMIC DNA]</scope>
    <source>
        <strain evidence="6 7">N8</strain>
    </source>
</reference>
<dbReference type="Gene3D" id="3.40.50.720">
    <property type="entry name" value="NAD(P)-binding Rossmann-like Domain"/>
    <property type="match status" value="2"/>
</dbReference>
<gene>
    <name evidence="6" type="ORF">SacN8_01205</name>
</gene>
<evidence type="ECO:0000313" key="6">
    <source>
        <dbReference type="EMBL" id="AGE70222.1"/>
    </source>
</evidence>
<dbReference type="InterPro" id="IPR006139">
    <property type="entry name" value="D-isomer_2_OHA_DH_cat_dom"/>
</dbReference>
<keyword evidence="2" id="KW-0520">NAD</keyword>
<comment type="similarity">
    <text evidence="3">Belongs to the D-isomer specific 2-hydroxyacid dehydrogenase family.</text>
</comment>
<dbReference type="InterPro" id="IPR006140">
    <property type="entry name" value="D-isomer_DH_NAD-bd"/>
</dbReference>
<keyword evidence="1 3" id="KW-0560">Oxidoreductase</keyword>
<dbReference type="EMBL" id="CP002817">
    <property type="protein sequence ID" value="AGE70222.1"/>
    <property type="molecule type" value="Genomic_DNA"/>
</dbReference>
<name>M1IMQ1_9CREN</name>
<evidence type="ECO:0000259" key="5">
    <source>
        <dbReference type="Pfam" id="PF02826"/>
    </source>
</evidence>
<dbReference type="Pfam" id="PF00389">
    <property type="entry name" value="2-Hacid_dh"/>
    <property type="match status" value="1"/>
</dbReference>
<dbReference type="HOGENOM" id="CLU_019796_1_0_2"/>
<evidence type="ECO:0000256" key="2">
    <source>
        <dbReference type="ARBA" id="ARBA00023027"/>
    </source>
</evidence>
<dbReference type="GO" id="GO:0030267">
    <property type="term" value="F:glyoxylate reductase (NADPH) activity"/>
    <property type="evidence" value="ECO:0007669"/>
    <property type="project" value="TreeGrafter"/>
</dbReference>
<feature type="domain" description="D-isomer specific 2-hydroxyacid dehydrogenase NAD-binding" evidence="5">
    <location>
        <begin position="104"/>
        <end position="261"/>
    </location>
</feature>
<dbReference type="InterPro" id="IPR036291">
    <property type="entry name" value="NAD(P)-bd_dom_sf"/>
</dbReference>
<protein>
    <submittedName>
        <fullName evidence="6">D-isomer specific 2-hydroxyacid dehydrogenase</fullName>
    </submittedName>
</protein>
<dbReference type="RefSeq" id="WP_015385391.1">
    <property type="nucleotide sequence ID" value="NC_020246.1"/>
</dbReference>
<accession>M1IMQ1</accession>
<proteinExistence type="inferred from homology"/>
<dbReference type="Pfam" id="PF02826">
    <property type="entry name" value="2-Hacid_dh_C"/>
    <property type="match status" value="1"/>
</dbReference>
<evidence type="ECO:0000256" key="3">
    <source>
        <dbReference type="RuleBase" id="RU003719"/>
    </source>
</evidence>